<reference evidence="3" key="1">
    <citation type="journal article" date="2020" name="bioRxiv">
        <title>Comparative genomics of Chlamydomonas.</title>
        <authorList>
            <person name="Craig R.J."/>
            <person name="Hasan A.R."/>
            <person name="Ness R.W."/>
            <person name="Keightley P.D."/>
        </authorList>
    </citation>
    <scope>NUCLEOTIDE SEQUENCE</scope>
    <source>
        <strain evidence="3">SAG 7.73</strain>
    </source>
</reference>
<comment type="caution">
    <text evidence="3">The sequence shown here is derived from an EMBL/GenBank/DDBJ whole genome shotgun (WGS) entry which is preliminary data.</text>
</comment>
<sequence>MGLSLSWAALVLAATLLAAADAQLQSGLYTSFPYCKCTARGQYSLERVVDSVGGGQYCFTIRVQAPAGCTSYCCTQADLRKIEFHVQPQCGVNNGASVSATVNGVPTRIGPAFDQPPDGPPGGTILRLTQLGLNAASANGARLCIKLKAGRGGAGCGTLEQLCVPPAGSPAGVCSAAMFDTGNGCEWRRRRRPWWWWCWGRGGVAVVVAVVRLTVALRVGAMPGA</sequence>
<evidence type="ECO:0000313" key="4">
    <source>
        <dbReference type="Proteomes" id="UP000650467"/>
    </source>
</evidence>
<feature type="domain" description="Pherophorin" evidence="2">
    <location>
        <begin position="32"/>
        <end position="182"/>
    </location>
</feature>
<accession>A0A835SUC8</accession>
<dbReference type="EMBL" id="JAEHOC010000034">
    <property type="protein sequence ID" value="KAG2428449.1"/>
    <property type="molecule type" value="Genomic_DNA"/>
</dbReference>
<dbReference type="OrthoDB" id="540777at2759"/>
<keyword evidence="1" id="KW-0732">Signal</keyword>
<name>A0A835SUC8_CHLIN</name>
<evidence type="ECO:0000256" key="1">
    <source>
        <dbReference type="SAM" id="SignalP"/>
    </source>
</evidence>
<gene>
    <name evidence="3" type="ORF">HXX76_011569</name>
</gene>
<proteinExistence type="predicted"/>
<dbReference type="AlphaFoldDB" id="A0A835SUC8"/>
<evidence type="ECO:0000259" key="2">
    <source>
        <dbReference type="Pfam" id="PF12499"/>
    </source>
</evidence>
<feature type="signal peptide" evidence="1">
    <location>
        <begin position="1"/>
        <end position="22"/>
    </location>
</feature>
<dbReference type="InterPro" id="IPR024616">
    <property type="entry name" value="Pherophorin"/>
</dbReference>
<feature type="chain" id="PRO_5032749482" description="Pherophorin domain-containing protein" evidence="1">
    <location>
        <begin position="23"/>
        <end position="225"/>
    </location>
</feature>
<protein>
    <recommendedName>
        <fullName evidence="2">Pherophorin domain-containing protein</fullName>
    </recommendedName>
</protein>
<dbReference type="Proteomes" id="UP000650467">
    <property type="component" value="Unassembled WGS sequence"/>
</dbReference>
<keyword evidence="4" id="KW-1185">Reference proteome</keyword>
<evidence type="ECO:0000313" key="3">
    <source>
        <dbReference type="EMBL" id="KAG2428449.1"/>
    </source>
</evidence>
<organism evidence="3 4">
    <name type="scientific">Chlamydomonas incerta</name>
    <dbReference type="NCBI Taxonomy" id="51695"/>
    <lineage>
        <taxon>Eukaryota</taxon>
        <taxon>Viridiplantae</taxon>
        <taxon>Chlorophyta</taxon>
        <taxon>core chlorophytes</taxon>
        <taxon>Chlorophyceae</taxon>
        <taxon>CS clade</taxon>
        <taxon>Chlamydomonadales</taxon>
        <taxon>Chlamydomonadaceae</taxon>
        <taxon>Chlamydomonas</taxon>
    </lineage>
</organism>
<dbReference type="Pfam" id="PF12499">
    <property type="entry name" value="DUF3707"/>
    <property type="match status" value="1"/>
</dbReference>